<dbReference type="AlphaFoldDB" id="B9TMP0"/>
<dbReference type="EMBL" id="EQ989641">
    <property type="protein sequence ID" value="EEF22874.1"/>
    <property type="molecule type" value="Genomic_DNA"/>
</dbReference>
<feature type="region of interest" description="Disordered" evidence="1">
    <location>
        <begin position="1"/>
        <end position="91"/>
    </location>
</feature>
<reference evidence="3" key="1">
    <citation type="journal article" date="2010" name="Nat. Biotechnol.">
        <title>Draft genome sequence of the oilseed species Ricinus communis.</title>
        <authorList>
            <person name="Chan A.P."/>
            <person name="Crabtree J."/>
            <person name="Zhao Q."/>
            <person name="Lorenzi H."/>
            <person name="Orvis J."/>
            <person name="Puiu D."/>
            <person name="Melake-Berhan A."/>
            <person name="Jones K.M."/>
            <person name="Redman J."/>
            <person name="Chen G."/>
            <person name="Cahoon E.B."/>
            <person name="Gedil M."/>
            <person name="Stanke M."/>
            <person name="Haas B.J."/>
            <person name="Wortman J.R."/>
            <person name="Fraser-Liggett C.M."/>
            <person name="Ravel J."/>
            <person name="Rabinowicz P.D."/>
        </authorList>
    </citation>
    <scope>NUCLEOTIDE SEQUENCE [LARGE SCALE GENOMIC DNA]</scope>
    <source>
        <strain evidence="3">cv. Hale</strain>
    </source>
</reference>
<feature type="non-terminal residue" evidence="2">
    <location>
        <position position="187"/>
    </location>
</feature>
<feature type="compositionally biased region" description="Basic residues" evidence="1">
    <location>
        <begin position="1"/>
        <end position="14"/>
    </location>
</feature>
<proteinExistence type="predicted"/>
<protein>
    <submittedName>
        <fullName evidence="2">Uncharacterized protein</fullName>
    </submittedName>
</protein>
<sequence>MRYIRLRNRSGRRIGHPDCRDYEQNGKRRRAQRIIDRARGRQHHHHRGSGLRQHFGAGSLVPPAQHAEDGDGPARGGGDQQEQGRQAVGHQHFDPVIVRMVEIGAGEERVLLDYPVDVLEGAGARPEREIARNQLAHRLPGEPAFVVAAARIDEALDGGGAREQDRDRHKGDRPAGDEHGRQLRAAG</sequence>
<dbReference type="Proteomes" id="UP000008311">
    <property type="component" value="Unassembled WGS sequence"/>
</dbReference>
<keyword evidence="3" id="KW-1185">Reference proteome</keyword>
<feature type="compositionally biased region" description="Basic and acidic residues" evidence="1">
    <location>
        <begin position="160"/>
        <end position="181"/>
    </location>
</feature>
<accession>B9TMP0</accession>
<gene>
    <name evidence="2" type="ORF">RCOM_2051400</name>
</gene>
<evidence type="ECO:0000313" key="3">
    <source>
        <dbReference type="Proteomes" id="UP000008311"/>
    </source>
</evidence>
<organism evidence="2 3">
    <name type="scientific">Ricinus communis</name>
    <name type="common">Castor bean</name>
    <dbReference type="NCBI Taxonomy" id="3988"/>
    <lineage>
        <taxon>Eukaryota</taxon>
        <taxon>Viridiplantae</taxon>
        <taxon>Streptophyta</taxon>
        <taxon>Embryophyta</taxon>
        <taxon>Tracheophyta</taxon>
        <taxon>Spermatophyta</taxon>
        <taxon>Magnoliopsida</taxon>
        <taxon>eudicotyledons</taxon>
        <taxon>Gunneridae</taxon>
        <taxon>Pentapetalae</taxon>
        <taxon>rosids</taxon>
        <taxon>fabids</taxon>
        <taxon>Malpighiales</taxon>
        <taxon>Euphorbiaceae</taxon>
        <taxon>Acalyphoideae</taxon>
        <taxon>Acalypheae</taxon>
        <taxon>Ricinus</taxon>
    </lineage>
</organism>
<dbReference type="InParanoid" id="B9TMP0"/>
<feature type="compositionally biased region" description="Basic and acidic residues" evidence="1">
    <location>
        <begin position="15"/>
        <end position="26"/>
    </location>
</feature>
<name>B9TMP0_RICCO</name>
<feature type="region of interest" description="Disordered" evidence="1">
    <location>
        <begin position="156"/>
        <end position="187"/>
    </location>
</feature>
<evidence type="ECO:0000313" key="2">
    <source>
        <dbReference type="EMBL" id="EEF22874.1"/>
    </source>
</evidence>
<evidence type="ECO:0000256" key="1">
    <source>
        <dbReference type="SAM" id="MobiDB-lite"/>
    </source>
</evidence>
<feature type="compositionally biased region" description="Basic residues" evidence="1">
    <location>
        <begin position="40"/>
        <end position="49"/>
    </location>
</feature>